<keyword evidence="1" id="KW-0645">Protease</keyword>
<reference evidence="1" key="1">
    <citation type="submission" date="2024-09" db="EMBL/GenBank/DDBJ databases">
        <authorList>
            <person name="Liu J."/>
        </authorList>
    </citation>
    <scope>NUCLEOTIDE SEQUENCE</scope>
    <source>
        <strain evidence="1">NBU2967</strain>
    </source>
</reference>
<keyword evidence="2" id="KW-1185">Reference proteome</keyword>
<name>A0ACC7LQX5_9FLAO</name>
<proteinExistence type="predicted"/>
<organism evidence="1 2">
    <name type="scientific">Meishania litoralis</name>
    <dbReference type="NCBI Taxonomy" id="3434685"/>
    <lineage>
        <taxon>Bacteria</taxon>
        <taxon>Pseudomonadati</taxon>
        <taxon>Bacteroidota</taxon>
        <taxon>Flavobacteriia</taxon>
        <taxon>Flavobacteriales</taxon>
        <taxon>Flavobacteriaceae</taxon>
        <taxon>Meishania</taxon>
    </lineage>
</organism>
<comment type="caution">
    <text evidence="1">The sequence shown here is derived from an EMBL/GenBank/DDBJ whole genome shotgun (WGS) entry which is preliminary data.</text>
</comment>
<keyword evidence="1" id="KW-0378">Hydrolase</keyword>
<protein>
    <submittedName>
        <fullName evidence="1">Metalloprotease</fullName>
    </submittedName>
</protein>
<gene>
    <name evidence="1" type="ORF">ACEZ3G_10830</name>
</gene>
<keyword evidence="1" id="KW-0482">Metalloprotease</keyword>
<evidence type="ECO:0000313" key="1">
    <source>
        <dbReference type="EMBL" id="MFH6603972.1"/>
    </source>
</evidence>
<sequence length="948" mass="111503">MKKVFLNDVARILFFLFGLLSVTAQHKNIINASLDGETKEISIQQEFEYLNNTDDILETLYFNDWANAYSDKNTGLAKRFGQEFKKSLHLARDHERGHTEILSAVDDDYRGLKLTRVTDKDIIKIDLNKPLQPRGSAKFFITYTVKLPSNKFTPFGYGNNNEYYLKDWYLTPAVYDGVWHLYSNKNLEDLYTDITNTTINLTYPQELFLASNYRVLSNVALPNAKEVQLEGVKQKNCEIIIQPIQNFTTHITPDITVITNIQAAKYDLISKDISINRVTAFISEHLGAYPHQQLLVSELDYNKNPLYGINQLPSFIRPYEERFQFEMKFLKTALINILEESIYLDPRKEQWVNDAIANYLMIAFVEKYYPDQKLLGKLSKIWGIRGFNLAKMDFNEQYPFLYMLMARKNLDQPLTTSNDSLVWFNQKIANKYKAGLGLSYLASYIGKEKVDEGIKTFYEFYKLSRVKVIDFESIIKRSSNQNLDWYFNNYVFTDRKIDYKIKKVEKSEDSLAVTLKNKEGTVVPISLFGLKNDTVISKYWFTNVDGEKTFTIPRNGEDRLVLNYDQKIPEFNQRDNWKSLGGFLSSNKKLKFTFFRDSENPYYNQIFYVPVINFNIYDGWAPGMRLYNKTFLERPFIYDLAPSYSFRERSFVGYGKITYRKYLSKSGLYLADYGIRGSTSHFDINSRYSTITPSVSFAWRPEDLISNKRQILSFRYINIFRNLDESLKAAGRAPESPDYSVFDARYYNVHNHILDYSSWFVDFQYASKFSKLIFEYEYRKLFENNRQFNLRFYAGKFLRNKTQDDFFSFALDRPTDYLFDYNYLGRSEDSGLYSQQIIIAEGGFKSFMDERYRFSNDWLTTVNTSVNLWKWIELYGDAGYVKNRGENGKFVYDSGVRLNLVTDYFELYFPLYSNNGWEVAQPDYGEKIRFIVTVSPKTLIGLFTRKWF</sequence>
<dbReference type="EMBL" id="JBHFPV010000002">
    <property type="protein sequence ID" value="MFH6603972.1"/>
    <property type="molecule type" value="Genomic_DNA"/>
</dbReference>
<accession>A0ACC7LQX5</accession>
<evidence type="ECO:0000313" key="2">
    <source>
        <dbReference type="Proteomes" id="UP001595191"/>
    </source>
</evidence>
<dbReference type="Proteomes" id="UP001595191">
    <property type="component" value="Unassembled WGS sequence"/>
</dbReference>